<proteinExistence type="predicted"/>
<reference evidence="2 3" key="1">
    <citation type="journal article" date="2015" name="Int. J. Syst. Evol. Microbiol.">
        <title>Carboxylicivirga linearis sp. nov., isolated from a sea cucumber culture pond.</title>
        <authorList>
            <person name="Wang F.Q."/>
            <person name="Zhou Y.X."/>
            <person name="Lin X.Z."/>
            <person name="Chen G.J."/>
            <person name="Du Z.J."/>
        </authorList>
    </citation>
    <scope>NUCLEOTIDE SEQUENCE [LARGE SCALE GENOMIC DNA]</scope>
    <source>
        <strain evidence="2 3">FB218</strain>
    </source>
</reference>
<dbReference type="InterPro" id="IPR003781">
    <property type="entry name" value="CoA-bd"/>
</dbReference>
<sequence>MKVTKDQINSFFNAESIAIAGVSRNEKKFGRMVFSELKKNGYQVIPVNPSTAEIDGQTCYSDIDNLPENIESLLIATPKNQTDEVLRKAINKGIKNIWVQQYSNTENTLKIAEEYDKEIIHKKCIFMFAEPVAGIHKFHKTLMKVFGKLPN</sequence>
<dbReference type="EMBL" id="JAGUCO010000006">
    <property type="protein sequence ID" value="MBS2098832.1"/>
    <property type="molecule type" value="Genomic_DNA"/>
</dbReference>
<keyword evidence="3" id="KW-1185">Reference proteome</keyword>
<feature type="domain" description="CoA-binding" evidence="1">
    <location>
        <begin position="11"/>
        <end position="104"/>
    </location>
</feature>
<evidence type="ECO:0000259" key="1">
    <source>
        <dbReference type="SMART" id="SM00881"/>
    </source>
</evidence>
<dbReference type="PANTHER" id="PTHR33303">
    <property type="entry name" value="CYTOPLASMIC PROTEIN-RELATED"/>
    <property type="match status" value="1"/>
</dbReference>
<protein>
    <submittedName>
        <fullName evidence="2">CoA-binding protein</fullName>
    </submittedName>
</protein>
<accession>A0ABS5JVB9</accession>
<dbReference type="SUPFAM" id="SSF51735">
    <property type="entry name" value="NAD(P)-binding Rossmann-fold domains"/>
    <property type="match status" value="1"/>
</dbReference>
<evidence type="ECO:0000313" key="2">
    <source>
        <dbReference type="EMBL" id="MBS2098832.1"/>
    </source>
</evidence>
<name>A0ABS5JVB9_9BACT</name>
<dbReference type="Gene3D" id="3.40.50.720">
    <property type="entry name" value="NAD(P)-binding Rossmann-like Domain"/>
    <property type="match status" value="1"/>
</dbReference>
<comment type="caution">
    <text evidence="2">The sequence shown here is derived from an EMBL/GenBank/DDBJ whole genome shotgun (WGS) entry which is preliminary data.</text>
</comment>
<dbReference type="RefSeq" id="WP_212216074.1">
    <property type="nucleotide sequence ID" value="NZ_JAGUCO010000006.1"/>
</dbReference>
<dbReference type="InterPro" id="IPR036291">
    <property type="entry name" value="NAD(P)-bd_dom_sf"/>
</dbReference>
<dbReference type="Pfam" id="PF13380">
    <property type="entry name" value="CoA_binding_2"/>
    <property type="match status" value="1"/>
</dbReference>
<dbReference type="SMART" id="SM00881">
    <property type="entry name" value="CoA_binding"/>
    <property type="match status" value="1"/>
</dbReference>
<dbReference type="PANTHER" id="PTHR33303:SF2">
    <property type="entry name" value="COA-BINDING DOMAIN-CONTAINING PROTEIN"/>
    <property type="match status" value="1"/>
</dbReference>
<dbReference type="Proteomes" id="UP000708576">
    <property type="component" value="Unassembled WGS sequence"/>
</dbReference>
<gene>
    <name evidence="2" type="ORF">KEM10_11125</name>
</gene>
<evidence type="ECO:0000313" key="3">
    <source>
        <dbReference type="Proteomes" id="UP000708576"/>
    </source>
</evidence>
<organism evidence="2 3">
    <name type="scientific">Carboxylicivirga linearis</name>
    <dbReference type="NCBI Taxonomy" id="1628157"/>
    <lineage>
        <taxon>Bacteria</taxon>
        <taxon>Pseudomonadati</taxon>
        <taxon>Bacteroidota</taxon>
        <taxon>Bacteroidia</taxon>
        <taxon>Marinilabiliales</taxon>
        <taxon>Marinilabiliaceae</taxon>
        <taxon>Carboxylicivirga</taxon>
    </lineage>
</organism>